<sequence>MNKINKGILIISLLAGSIGANAQNLRTNDSKGIGMAIAAMIIIFVSLIFFYFVFRIIANISIQLSNKNTMKVKGITDKNQATGPESGDVLAAISMALHEYQDNVHDVEDMVLTINKVKRNYSPWSSKIYTLTETPRKR</sequence>
<evidence type="ECO:0000256" key="7">
    <source>
        <dbReference type="SAM" id="SignalP"/>
    </source>
</evidence>
<organism evidence="8 9">
    <name type="scientific">Bacteroides luti</name>
    <dbReference type="NCBI Taxonomy" id="1297750"/>
    <lineage>
        <taxon>Bacteria</taxon>
        <taxon>Pseudomonadati</taxon>
        <taxon>Bacteroidota</taxon>
        <taxon>Bacteroidia</taxon>
        <taxon>Bacteroidales</taxon>
        <taxon>Bacteroidaceae</taxon>
        <taxon>Bacteroides</taxon>
    </lineage>
</organism>
<dbReference type="OrthoDB" id="1446022at2"/>
<protein>
    <submittedName>
        <fullName evidence="8">Oxaloacetate decarboxylase, gamma chain</fullName>
    </submittedName>
</protein>
<evidence type="ECO:0000256" key="1">
    <source>
        <dbReference type="ARBA" id="ARBA00004236"/>
    </source>
</evidence>
<comment type="subcellular location">
    <subcellularLocation>
        <location evidence="1">Cell membrane</location>
    </subcellularLocation>
</comment>
<dbReference type="Pfam" id="PF04277">
    <property type="entry name" value="OAD_gamma"/>
    <property type="match status" value="1"/>
</dbReference>
<evidence type="ECO:0000313" key="8">
    <source>
        <dbReference type="EMBL" id="SHF54901.1"/>
    </source>
</evidence>
<gene>
    <name evidence="8" type="ORF">SAMN05444405_11066</name>
</gene>
<dbReference type="AlphaFoldDB" id="A0A1M5CJM1"/>
<dbReference type="GO" id="GO:0005886">
    <property type="term" value="C:plasma membrane"/>
    <property type="evidence" value="ECO:0007669"/>
    <property type="project" value="UniProtKB-SubCell"/>
</dbReference>
<dbReference type="GO" id="GO:0015081">
    <property type="term" value="F:sodium ion transmembrane transporter activity"/>
    <property type="evidence" value="ECO:0007669"/>
    <property type="project" value="InterPro"/>
</dbReference>
<evidence type="ECO:0000256" key="3">
    <source>
        <dbReference type="ARBA" id="ARBA00022692"/>
    </source>
</evidence>
<dbReference type="GO" id="GO:0036376">
    <property type="term" value="P:sodium ion export across plasma membrane"/>
    <property type="evidence" value="ECO:0007669"/>
    <property type="project" value="InterPro"/>
</dbReference>
<evidence type="ECO:0000313" key="9">
    <source>
        <dbReference type="Proteomes" id="UP000184509"/>
    </source>
</evidence>
<keyword evidence="7" id="KW-0732">Signal</keyword>
<evidence type="ECO:0000256" key="2">
    <source>
        <dbReference type="ARBA" id="ARBA00022475"/>
    </source>
</evidence>
<keyword evidence="5 6" id="KW-0472">Membrane</keyword>
<keyword evidence="2" id="KW-1003">Cell membrane</keyword>
<dbReference type="STRING" id="1297750.SAMN05444405_11066"/>
<dbReference type="EMBL" id="FQTV01000010">
    <property type="protein sequence ID" value="SHF54901.1"/>
    <property type="molecule type" value="Genomic_DNA"/>
</dbReference>
<feature type="chain" id="PRO_5012589928" evidence="7">
    <location>
        <begin position="23"/>
        <end position="138"/>
    </location>
</feature>
<evidence type="ECO:0000256" key="5">
    <source>
        <dbReference type="ARBA" id="ARBA00023136"/>
    </source>
</evidence>
<reference evidence="8 9" key="1">
    <citation type="submission" date="2016-11" db="EMBL/GenBank/DDBJ databases">
        <authorList>
            <person name="Jaros S."/>
            <person name="Januszkiewicz K."/>
            <person name="Wedrychowicz H."/>
        </authorList>
    </citation>
    <scope>NUCLEOTIDE SEQUENCE [LARGE SCALE GENOMIC DNA]</scope>
    <source>
        <strain evidence="8 9">DSM 26991</strain>
    </source>
</reference>
<keyword evidence="9" id="KW-1185">Reference proteome</keyword>
<feature type="transmembrane region" description="Helical" evidence="6">
    <location>
        <begin position="32"/>
        <end position="54"/>
    </location>
</feature>
<dbReference type="InterPro" id="IPR005899">
    <property type="entry name" value="Na_pump_deCOase"/>
</dbReference>
<dbReference type="Proteomes" id="UP000184509">
    <property type="component" value="Unassembled WGS sequence"/>
</dbReference>
<feature type="signal peptide" evidence="7">
    <location>
        <begin position="1"/>
        <end position="22"/>
    </location>
</feature>
<evidence type="ECO:0000256" key="6">
    <source>
        <dbReference type="SAM" id="Phobius"/>
    </source>
</evidence>
<evidence type="ECO:0000256" key="4">
    <source>
        <dbReference type="ARBA" id="ARBA00022989"/>
    </source>
</evidence>
<keyword evidence="3 6" id="KW-0812">Transmembrane</keyword>
<accession>A0A1M5CJM1</accession>
<name>A0A1M5CJM1_9BACE</name>
<proteinExistence type="predicted"/>
<dbReference type="RefSeq" id="WP_073401935.1">
    <property type="nucleotide sequence ID" value="NZ_FQTV01000010.1"/>
</dbReference>
<keyword evidence="4 6" id="KW-1133">Transmembrane helix</keyword>